<feature type="domain" description="Tr-type G" evidence="1">
    <location>
        <begin position="9"/>
        <end position="179"/>
    </location>
</feature>
<dbReference type="Gene3D" id="3.40.50.300">
    <property type="entry name" value="P-loop containing nucleotide triphosphate hydrolases"/>
    <property type="match status" value="1"/>
</dbReference>
<dbReference type="PANTHER" id="PTHR43721:SF9">
    <property type="entry name" value="GTP-BINDING PROTEIN 1"/>
    <property type="match status" value="1"/>
</dbReference>
<dbReference type="InterPro" id="IPR005225">
    <property type="entry name" value="Small_GTP-bd"/>
</dbReference>
<dbReference type="GO" id="GO:0003746">
    <property type="term" value="F:translation elongation factor activity"/>
    <property type="evidence" value="ECO:0007669"/>
    <property type="project" value="TreeGrafter"/>
</dbReference>
<gene>
    <name evidence="2" type="ORF">HA336_03425</name>
</gene>
<dbReference type="PANTHER" id="PTHR43721">
    <property type="entry name" value="ELONGATION FACTOR TU-RELATED"/>
    <property type="match status" value="1"/>
</dbReference>
<protein>
    <submittedName>
        <fullName evidence="2">GTP-binding protein</fullName>
    </submittedName>
</protein>
<evidence type="ECO:0000259" key="1">
    <source>
        <dbReference type="PROSITE" id="PS51722"/>
    </source>
</evidence>
<dbReference type="AlphaFoldDB" id="A0A832WMH2"/>
<dbReference type="InterPro" id="IPR050055">
    <property type="entry name" value="EF-Tu_GTPase"/>
</dbReference>
<dbReference type="SUPFAM" id="SSF52540">
    <property type="entry name" value="P-loop containing nucleoside triphosphate hydrolases"/>
    <property type="match status" value="1"/>
</dbReference>
<proteinExistence type="predicted"/>
<sequence>MERLEGGGVSVVNVVVCGHFNHGKTTLVKALTGEWLDRLPHEREMGVTIEPARAFLELGDTTVSFVDVPGHRDYIRNMLASAWSADYAILVVAADEGPCPGTIDHALVVSFYGARVLPVVSKVDLVSRDRAAEVADEVMDLLELLGVEAVVEPVPVSAKTGEGAEELLDALAELEEPPRPSEMDPLRAPVESTRRVDETTVDVFGIVDRGTLEEGRVEVQPGGRSAEVLEVESTDGSGPGVPFRARLRVKGSITRGMCLGEGLSTADRIEAEVLSIGAKVRPGTMGKVHVLSAAANVRFAEVETDAGTEVLRPYAEGHNVAHVVLELDREVVVEPGDRFLVTVGNEPAVLGVVEGVAR</sequence>
<organism evidence="2 3">
    <name type="scientific">Methanopyrus kandleri</name>
    <dbReference type="NCBI Taxonomy" id="2320"/>
    <lineage>
        <taxon>Archaea</taxon>
        <taxon>Methanobacteriati</taxon>
        <taxon>Methanobacteriota</taxon>
        <taxon>Methanomada group</taxon>
        <taxon>Methanopyri</taxon>
        <taxon>Methanopyrales</taxon>
        <taxon>Methanopyraceae</taxon>
        <taxon>Methanopyrus</taxon>
    </lineage>
</organism>
<dbReference type="GO" id="GO:0003924">
    <property type="term" value="F:GTPase activity"/>
    <property type="evidence" value="ECO:0007669"/>
    <property type="project" value="InterPro"/>
</dbReference>
<name>A0A832WMH2_9EURY</name>
<dbReference type="GeneID" id="1477999"/>
<dbReference type="InterPro" id="IPR027417">
    <property type="entry name" value="P-loop_NTPase"/>
</dbReference>
<dbReference type="RefSeq" id="WP_011019772.1">
    <property type="nucleotide sequence ID" value="NZ_DUJS01000003.1"/>
</dbReference>
<evidence type="ECO:0000313" key="3">
    <source>
        <dbReference type="Proteomes" id="UP000619545"/>
    </source>
</evidence>
<dbReference type="EMBL" id="DUJS01000003">
    <property type="protein sequence ID" value="HII70267.1"/>
    <property type="molecule type" value="Genomic_DNA"/>
</dbReference>
<dbReference type="PROSITE" id="PS51722">
    <property type="entry name" value="G_TR_2"/>
    <property type="match status" value="1"/>
</dbReference>
<dbReference type="NCBIfam" id="TIGR00231">
    <property type="entry name" value="small_GTP"/>
    <property type="match status" value="1"/>
</dbReference>
<evidence type="ECO:0000313" key="2">
    <source>
        <dbReference type="EMBL" id="HII70267.1"/>
    </source>
</evidence>
<accession>A0A832WMH2</accession>
<dbReference type="InterPro" id="IPR000795">
    <property type="entry name" value="T_Tr_GTP-bd_dom"/>
</dbReference>
<dbReference type="Proteomes" id="UP000619545">
    <property type="component" value="Unassembled WGS sequence"/>
</dbReference>
<dbReference type="GO" id="GO:0005525">
    <property type="term" value="F:GTP binding"/>
    <property type="evidence" value="ECO:0007669"/>
    <property type="project" value="InterPro"/>
</dbReference>
<dbReference type="Pfam" id="PF00009">
    <property type="entry name" value="GTP_EFTU"/>
    <property type="match status" value="1"/>
</dbReference>
<dbReference type="CDD" id="cd00881">
    <property type="entry name" value="GTP_translation_factor"/>
    <property type="match status" value="1"/>
</dbReference>
<comment type="caution">
    <text evidence="2">The sequence shown here is derived from an EMBL/GenBank/DDBJ whole genome shotgun (WGS) entry which is preliminary data.</text>
</comment>
<reference evidence="2" key="1">
    <citation type="journal article" date="2020" name="bioRxiv">
        <title>A rank-normalized archaeal taxonomy based on genome phylogeny resolves widespread incomplete and uneven classifications.</title>
        <authorList>
            <person name="Rinke C."/>
            <person name="Chuvochina M."/>
            <person name="Mussig A.J."/>
            <person name="Chaumeil P.-A."/>
            <person name="Waite D.W."/>
            <person name="Whitman W.B."/>
            <person name="Parks D.H."/>
            <person name="Hugenholtz P."/>
        </authorList>
    </citation>
    <scope>NUCLEOTIDE SEQUENCE</scope>
    <source>
        <strain evidence="2">UBA8853</strain>
    </source>
</reference>